<dbReference type="Proteomes" id="UP001162156">
    <property type="component" value="Unassembled WGS sequence"/>
</dbReference>
<reference evidence="1" key="1">
    <citation type="journal article" date="2023" name="Insect Mol. Biol.">
        <title>Genome sequencing provides insights into the evolution of gene families encoding plant cell wall-degrading enzymes in longhorned beetles.</title>
        <authorList>
            <person name="Shin N.R."/>
            <person name="Okamura Y."/>
            <person name="Kirsch R."/>
            <person name="Pauchet Y."/>
        </authorList>
    </citation>
    <scope>NUCLEOTIDE SEQUENCE</scope>
    <source>
        <strain evidence="1">RBIC_L_NR</strain>
    </source>
</reference>
<keyword evidence="2" id="KW-1185">Reference proteome</keyword>
<dbReference type="GO" id="GO:0005634">
    <property type="term" value="C:nucleus"/>
    <property type="evidence" value="ECO:0007669"/>
    <property type="project" value="InterPro"/>
</dbReference>
<organism evidence="1 2">
    <name type="scientific">Rhamnusium bicolor</name>
    <dbReference type="NCBI Taxonomy" id="1586634"/>
    <lineage>
        <taxon>Eukaryota</taxon>
        <taxon>Metazoa</taxon>
        <taxon>Ecdysozoa</taxon>
        <taxon>Arthropoda</taxon>
        <taxon>Hexapoda</taxon>
        <taxon>Insecta</taxon>
        <taxon>Pterygota</taxon>
        <taxon>Neoptera</taxon>
        <taxon>Endopterygota</taxon>
        <taxon>Coleoptera</taxon>
        <taxon>Polyphaga</taxon>
        <taxon>Cucujiformia</taxon>
        <taxon>Chrysomeloidea</taxon>
        <taxon>Cerambycidae</taxon>
        <taxon>Lepturinae</taxon>
        <taxon>Rhagiini</taxon>
        <taxon>Rhamnusium</taxon>
    </lineage>
</organism>
<dbReference type="InterPro" id="IPR029064">
    <property type="entry name" value="Ribosomal_eL30-like_sf"/>
</dbReference>
<dbReference type="EMBL" id="JANEYF010004174">
    <property type="protein sequence ID" value="KAJ8932001.1"/>
    <property type="molecule type" value="Genomic_DNA"/>
</dbReference>
<dbReference type="Gene3D" id="3.30.1330.30">
    <property type="match status" value="1"/>
</dbReference>
<dbReference type="PANTHER" id="PTHR10411">
    <property type="entry name" value="GROWTH ARREST AND DNA DAMAGE-INDUCIBLE PROTEIN GADD45"/>
    <property type="match status" value="1"/>
</dbReference>
<protein>
    <submittedName>
        <fullName evidence="1">Uncharacterized protein</fullName>
    </submittedName>
</protein>
<comment type="caution">
    <text evidence="1">The sequence shown here is derived from an EMBL/GenBank/DDBJ whole genome shotgun (WGS) entry which is preliminary data.</text>
</comment>
<accession>A0AAV8X0E1</accession>
<dbReference type="GO" id="GO:0051726">
    <property type="term" value="P:regulation of cell cycle"/>
    <property type="evidence" value="ECO:0007669"/>
    <property type="project" value="InterPro"/>
</dbReference>
<name>A0AAV8X0E1_9CUCU</name>
<evidence type="ECO:0000313" key="2">
    <source>
        <dbReference type="Proteomes" id="UP001162156"/>
    </source>
</evidence>
<dbReference type="PANTHER" id="PTHR10411:SF8">
    <property type="entry name" value="FI09246P"/>
    <property type="match status" value="1"/>
</dbReference>
<dbReference type="GO" id="GO:0005737">
    <property type="term" value="C:cytoplasm"/>
    <property type="evidence" value="ECO:0007669"/>
    <property type="project" value="TreeGrafter"/>
</dbReference>
<evidence type="ECO:0000313" key="1">
    <source>
        <dbReference type="EMBL" id="KAJ8932001.1"/>
    </source>
</evidence>
<dbReference type="AlphaFoldDB" id="A0AAV8X0E1"/>
<gene>
    <name evidence="1" type="ORF">NQ314_015047</name>
</gene>
<sequence length="209" mass="23478">MCISKINNNKCKMINRSKLGRAVRGVLTRAKVERRLICGLLPAIGYLEKSPEDVVFCVLPQTRPGDAATHIQTVLLQAFCYENYIPVIQTYKDVMANLHWKILPNQLIVLKVDDFAAETNLFEIFSLFEIRNNHSMHAHGIRETRLNSTNIVCPQFVDSSEKLGQYCGLSSNNKSTCNCAIIIKDASIPITPDEDIPLSPTEKILADFL</sequence>
<dbReference type="InterPro" id="IPR024824">
    <property type="entry name" value="GADD45"/>
</dbReference>
<proteinExistence type="predicted"/>